<accession>A0A2P2Q6C8</accession>
<organism evidence="1">
    <name type="scientific">Rhizophora mucronata</name>
    <name type="common">Asiatic mangrove</name>
    <dbReference type="NCBI Taxonomy" id="61149"/>
    <lineage>
        <taxon>Eukaryota</taxon>
        <taxon>Viridiplantae</taxon>
        <taxon>Streptophyta</taxon>
        <taxon>Embryophyta</taxon>
        <taxon>Tracheophyta</taxon>
        <taxon>Spermatophyta</taxon>
        <taxon>Magnoliopsida</taxon>
        <taxon>eudicotyledons</taxon>
        <taxon>Gunneridae</taxon>
        <taxon>Pentapetalae</taxon>
        <taxon>rosids</taxon>
        <taxon>fabids</taxon>
        <taxon>Malpighiales</taxon>
        <taxon>Rhizophoraceae</taxon>
        <taxon>Rhizophora</taxon>
    </lineage>
</organism>
<name>A0A2P2Q6C8_RHIMU</name>
<dbReference type="EMBL" id="GGEC01082059">
    <property type="protein sequence ID" value="MBX62543.1"/>
    <property type="molecule type" value="Transcribed_RNA"/>
</dbReference>
<dbReference type="AlphaFoldDB" id="A0A2P2Q6C8"/>
<reference evidence="1" key="1">
    <citation type="submission" date="2018-02" db="EMBL/GenBank/DDBJ databases">
        <title>Rhizophora mucronata_Transcriptome.</title>
        <authorList>
            <person name="Meera S.P."/>
            <person name="Sreeshan A."/>
            <person name="Augustine A."/>
        </authorList>
    </citation>
    <scope>NUCLEOTIDE SEQUENCE</scope>
    <source>
        <tissue evidence="1">Leaf</tissue>
    </source>
</reference>
<sequence length="37" mass="4328">MTTLYSNVLNSTILQGMCHFHCIHCHIIHETLPQIYD</sequence>
<protein>
    <submittedName>
        <fullName evidence="1">Uncharacterized protein</fullName>
    </submittedName>
</protein>
<proteinExistence type="predicted"/>
<evidence type="ECO:0000313" key="1">
    <source>
        <dbReference type="EMBL" id="MBX62543.1"/>
    </source>
</evidence>